<comment type="caution">
    <text evidence="2">The sequence shown here is derived from an EMBL/GenBank/DDBJ whole genome shotgun (WGS) entry which is preliminary data.</text>
</comment>
<reference evidence="2" key="1">
    <citation type="submission" date="2024-05" db="EMBL/GenBank/DDBJ databases">
        <title>Whole genome shotgun sequence of Streptomyces hygroscopicus NBRC 113678.</title>
        <authorList>
            <person name="Komaki H."/>
            <person name="Tamura T."/>
        </authorList>
    </citation>
    <scope>NUCLEOTIDE SEQUENCE</scope>
    <source>
        <strain evidence="2">N11-34</strain>
    </source>
</reference>
<accession>A0ABQ3U1R0</accession>
<evidence type="ECO:0000313" key="3">
    <source>
        <dbReference type="Proteomes" id="UP001054854"/>
    </source>
</evidence>
<sequence length="65" mass="7012">MVAARWVSGSPYTAPGSPYTARTQHRGPEHSLRAAVLCAVGGWPGLCRLRTGLVSRGPPRRTVER</sequence>
<organism evidence="2 3">
    <name type="scientific">Streptomyces hygroscopicus</name>
    <dbReference type="NCBI Taxonomy" id="1912"/>
    <lineage>
        <taxon>Bacteria</taxon>
        <taxon>Bacillati</taxon>
        <taxon>Actinomycetota</taxon>
        <taxon>Actinomycetes</taxon>
        <taxon>Kitasatosporales</taxon>
        <taxon>Streptomycetaceae</taxon>
        <taxon>Streptomyces</taxon>
        <taxon>Streptomyces violaceusniger group</taxon>
    </lineage>
</organism>
<dbReference type="Proteomes" id="UP001054854">
    <property type="component" value="Unassembled WGS sequence"/>
</dbReference>
<protein>
    <submittedName>
        <fullName evidence="2">Uncharacterized protein</fullName>
    </submittedName>
</protein>
<evidence type="ECO:0000313" key="2">
    <source>
        <dbReference type="EMBL" id="GHJ29552.1"/>
    </source>
</evidence>
<evidence type="ECO:0000256" key="1">
    <source>
        <dbReference type="SAM" id="MobiDB-lite"/>
    </source>
</evidence>
<feature type="region of interest" description="Disordered" evidence="1">
    <location>
        <begin position="1"/>
        <end position="26"/>
    </location>
</feature>
<dbReference type="EMBL" id="BNEK01000003">
    <property type="protein sequence ID" value="GHJ29552.1"/>
    <property type="molecule type" value="Genomic_DNA"/>
</dbReference>
<gene>
    <name evidence="2" type="ORF">TPA0910_39850</name>
</gene>
<keyword evidence="3" id="KW-1185">Reference proteome</keyword>
<name>A0ABQ3U1R0_STRHY</name>
<proteinExistence type="predicted"/>